<dbReference type="InterPro" id="IPR025256">
    <property type="entry name" value="TM7S3/TM198-like_dom"/>
</dbReference>
<organism evidence="9 10">
    <name type="scientific">Polychaeton citri CBS 116435</name>
    <dbReference type="NCBI Taxonomy" id="1314669"/>
    <lineage>
        <taxon>Eukaryota</taxon>
        <taxon>Fungi</taxon>
        <taxon>Dikarya</taxon>
        <taxon>Ascomycota</taxon>
        <taxon>Pezizomycotina</taxon>
        <taxon>Dothideomycetes</taxon>
        <taxon>Dothideomycetidae</taxon>
        <taxon>Capnodiales</taxon>
        <taxon>Capnodiaceae</taxon>
        <taxon>Polychaeton</taxon>
    </lineage>
</organism>
<evidence type="ECO:0000256" key="4">
    <source>
        <dbReference type="ARBA" id="ARBA00023136"/>
    </source>
</evidence>
<feature type="compositionally biased region" description="Polar residues" evidence="5">
    <location>
        <begin position="981"/>
        <end position="1007"/>
    </location>
</feature>
<feature type="region of interest" description="Disordered" evidence="5">
    <location>
        <begin position="588"/>
        <end position="707"/>
    </location>
</feature>
<proteinExistence type="predicted"/>
<keyword evidence="7" id="KW-0732">Signal</keyword>
<feature type="transmembrane region" description="Helical" evidence="6">
    <location>
        <begin position="156"/>
        <end position="175"/>
    </location>
</feature>
<feature type="region of interest" description="Disordered" evidence="5">
    <location>
        <begin position="1055"/>
        <end position="1081"/>
    </location>
</feature>
<feature type="region of interest" description="Disordered" evidence="5">
    <location>
        <begin position="1092"/>
        <end position="1111"/>
    </location>
</feature>
<evidence type="ECO:0000256" key="2">
    <source>
        <dbReference type="ARBA" id="ARBA00022692"/>
    </source>
</evidence>
<feature type="compositionally biased region" description="Polar residues" evidence="5">
    <location>
        <begin position="791"/>
        <end position="809"/>
    </location>
</feature>
<accession>A0A9P4UNK2</accession>
<feature type="transmembrane region" description="Helical" evidence="6">
    <location>
        <begin position="129"/>
        <end position="149"/>
    </location>
</feature>
<reference evidence="9" key="1">
    <citation type="journal article" date="2020" name="Stud. Mycol.">
        <title>101 Dothideomycetes genomes: a test case for predicting lifestyles and emergence of pathogens.</title>
        <authorList>
            <person name="Haridas S."/>
            <person name="Albert R."/>
            <person name="Binder M."/>
            <person name="Bloem J."/>
            <person name="Labutti K."/>
            <person name="Salamov A."/>
            <person name="Andreopoulos B."/>
            <person name="Baker S."/>
            <person name="Barry K."/>
            <person name="Bills G."/>
            <person name="Bluhm B."/>
            <person name="Cannon C."/>
            <person name="Castanera R."/>
            <person name="Culley D."/>
            <person name="Daum C."/>
            <person name="Ezra D."/>
            <person name="Gonzalez J."/>
            <person name="Henrissat B."/>
            <person name="Kuo A."/>
            <person name="Liang C."/>
            <person name="Lipzen A."/>
            <person name="Lutzoni F."/>
            <person name="Magnuson J."/>
            <person name="Mondo S."/>
            <person name="Nolan M."/>
            <person name="Ohm R."/>
            <person name="Pangilinan J."/>
            <person name="Park H.-J."/>
            <person name="Ramirez L."/>
            <person name="Alfaro M."/>
            <person name="Sun H."/>
            <person name="Tritt A."/>
            <person name="Yoshinaga Y."/>
            <person name="Zwiers L.-H."/>
            <person name="Turgeon B."/>
            <person name="Goodwin S."/>
            <person name="Spatafora J."/>
            <person name="Crous P."/>
            <person name="Grigoriev I."/>
        </authorList>
    </citation>
    <scope>NUCLEOTIDE SEQUENCE</scope>
    <source>
        <strain evidence="9">CBS 116435</strain>
    </source>
</reference>
<comment type="subcellular location">
    <subcellularLocation>
        <location evidence="1">Membrane</location>
        <topology evidence="1">Multi-pass membrane protein</topology>
    </subcellularLocation>
</comment>
<feature type="compositionally biased region" description="Basic residues" evidence="5">
    <location>
        <begin position="780"/>
        <end position="790"/>
    </location>
</feature>
<dbReference type="OrthoDB" id="102260at2759"/>
<gene>
    <name evidence="9" type="ORF">K431DRAFT_304869</name>
</gene>
<evidence type="ECO:0000259" key="8">
    <source>
        <dbReference type="Pfam" id="PF13886"/>
    </source>
</evidence>
<evidence type="ECO:0000256" key="3">
    <source>
        <dbReference type="ARBA" id="ARBA00022989"/>
    </source>
</evidence>
<feature type="compositionally biased region" description="Basic and acidic residues" evidence="5">
    <location>
        <begin position="351"/>
        <end position="394"/>
    </location>
</feature>
<keyword evidence="3 6" id="KW-1133">Transmembrane helix</keyword>
<dbReference type="Proteomes" id="UP000799441">
    <property type="component" value="Unassembled WGS sequence"/>
</dbReference>
<feature type="signal peptide" evidence="7">
    <location>
        <begin position="1"/>
        <end position="22"/>
    </location>
</feature>
<feature type="compositionally biased region" description="Polar residues" evidence="5">
    <location>
        <begin position="911"/>
        <end position="930"/>
    </location>
</feature>
<feature type="transmembrane region" description="Helical" evidence="6">
    <location>
        <begin position="187"/>
        <end position="206"/>
    </location>
</feature>
<feature type="compositionally biased region" description="Polar residues" evidence="5">
    <location>
        <begin position="473"/>
        <end position="486"/>
    </location>
</feature>
<evidence type="ECO:0000256" key="6">
    <source>
        <dbReference type="SAM" id="Phobius"/>
    </source>
</evidence>
<dbReference type="GO" id="GO:0016020">
    <property type="term" value="C:membrane"/>
    <property type="evidence" value="ECO:0007669"/>
    <property type="project" value="UniProtKB-SubCell"/>
</dbReference>
<dbReference type="PANTHER" id="PTHR39469:SF1">
    <property type="entry name" value="DUF4203 DOMAIN-CONTAINING PROTEIN"/>
    <property type="match status" value="1"/>
</dbReference>
<dbReference type="PANTHER" id="PTHR39469">
    <property type="entry name" value="CHROMOSOME 1, WHOLE GENOME SHOTGUN SEQUENCE"/>
    <property type="match status" value="1"/>
</dbReference>
<sequence length="1111" mass="120472">MRFQRAVTAALVAICCADGVAGRVAIYGRQHTTDDSSLSTTDSASTPSSSRGSDSPTSTAHSSEPSSTEDAASSTVATSTPSSFATSAENAATSAITSPGSRTTGAASKESAAKPSKDQLPINPSITPALGIAGAILMCTGVALALIGIKHDWLHVFLSTALLAALSITVLVIYVMNPPVSDAVQGAYFVAALLTGLILGALSLVFKEITEGLGCLLGGFCLAMWFLVLRPGGLVGSTSGRAVLIAVFCLVCLALSFSRYTRNYGLILCTSFAGATATILGVDCFSRAGMKEFWLYLWNLNDDIFPLGTYSYPITKGIRVEIAGIVVVFVFGVMSQFKIWKVVKERRQRQDAERLRDDEDRDQLESRVGKEIEHANRQDREQWEAVYGDKEGKRQRANTDSGVGSSVDSFRKGPASVQERELGAVELVEMPAHQLKRASKADMNGTVTVNAISEEDLSHGVAPSQENLLETMSQTRPASQMSNSCGSLREKTSHASQNGEHDDYHDDAESQSAAATPGPQVVPLPFSPPVEEFDNEDKHSVSSRGTAGRSIRTRIGMKLNKLTLKRKEEQERGSMIIPRIEDDRASSIAATAADERDDASRHRLSVLTMNQRNPSRDSLMVQSTEGKSRPVSIAATSIGEKPLDEKDDEALAPPDVPDVANEALDTPTTKVEKKRESRSKGGRRRASDPGEDDAASVAESLSGHLTQKLSKVAMAYRTNEWAKHITDADTPEVVEDDEEPHSPGVQVDTEFAKEAAKPVDVHELQAGTLLEDGVPGPKRQASKRPSHNTFKRSSSTGNLLTRNASSSGKTPVYAIQRSESQLSMRRQANTPSMAVPQTLNRMSSVPLISQPLVESPIEEDRIAPPGPYLRNTMSPTMGSSGNLMDQRNTMLRHKPTTQSFMAPSSSTANLISVTAPSDSGSSRNVPISDTQESEEVLPPFKSDVDEEDMTLAQRKELMALRAADQQRQQTPSPALLRHGSNPANFSRRTSYNLPGPLSRQNSVQATSGAIYDSHQPKRSNTVDQVKQNAMMTQWRTSLQHEASVKQPAIAEESARQHLLSERRQKEWQQQRQAAERNQRESVMDMAMRTGQLHGAHQDAMRRMQAKANKNG</sequence>
<evidence type="ECO:0000313" key="10">
    <source>
        <dbReference type="Proteomes" id="UP000799441"/>
    </source>
</evidence>
<feature type="transmembrane region" description="Helical" evidence="6">
    <location>
        <begin position="239"/>
        <end position="257"/>
    </location>
</feature>
<keyword evidence="4 6" id="KW-0472">Membrane</keyword>
<feature type="compositionally biased region" description="Polar residues" evidence="5">
    <location>
        <begin position="89"/>
        <end position="105"/>
    </location>
</feature>
<evidence type="ECO:0000256" key="5">
    <source>
        <dbReference type="SAM" id="MobiDB-lite"/>
    </source>
</evidence>
<protein>
    <recommendedName>
        <fullName evidence="8">TM7S3/TM198-like domain-containing protein</fullName>
    </recommendedName>
</protein>
<feature type="region of interest" description="Disordered" evidence="5">
    <location>
        <begin position="764"/>
        <end position="841"/>
    </location>
</feature>
<feature type="compositionally biased region" description="Low complexity" evidence="5">
    <location>
        <begin position="66"/>
        <end position="88"/>
    </location>
</feature>
<keyword evidence="2 6" id="KW-0812">Transmembrane</keyword>
<evidence type="ECO:0000313" key="9">
    <source>
        <dbReference type="EMBL" id="KAF2719893.1"/>
    </source>
</evidence>
<name>A0A9P4UNK2_9PEZI</name>
<evidence type="ECO:0000256" key="1">
    <source>
        <dbReference type="ARBA" id="ARBA00004141"/>
    </source>
</evidence>
<evidence type="ECO:0000256" key="7">
    <source>
        <dbReference type="SAM" id="SignalP"/>
    </source>
</evidence>
<feature type="transmembrane region" description="Helical" evidence="6">
    <location>
        <begin position="264"/>
        <end position="282"/>
    </location>
</feature>
<feature type="compositionally biased region" description="Basic and acidic residues" evidence="5">
    <location>
        <begin position="488"/>
        <end position="508"/>
    </location>
</feature>
<keyword evidence="10" id="KW-1185">Reference proteome</keyword>
<feature type="region of interest" description="Disordered" evidence="5">
    <location>
        <begin position="473"/>
        <end position="551"/>
    </location>
</feature>
<dbReference type="AlphaFoldDB" id="A0A9P4UNK2"/>
<comment type="caution">
    <text evidence="9">The sequence shown here is derived from an EMBL/GenBank/DDBJ whole genome shotgun (WGS) entry which is preliminary data.</text>
</comment>
<feature type="region of interest" description="Disordered" evidence="5">
    <location>
        <begin position="351"/>
        <end position="416"/>
    </location>
</feature>
<feature type="compositionally biased region" description="Low complexity" evidence="5">
    <location>
        <begin position="35"/>
        <end position="59"/>
    </location>
</feature>
<feature type="region of interest" description="Disordered" evidence="5">
    <location>
        <begin position="962"/>
        <end position="1019"/>
    </location>
</feature>
<feature type="compositionally biased region" description="Basic and acidic residues" evidence="5">
    <location>
        <begin position="670"/>
        <end position="679"/>
    </location>
</feature>
<feature type="chain" id="PRO_5040333504" description="TM7S3/TM198-like domain-containing protein" evidence="7">
    <location>
        <begin position="23"/>
        <end position="1111"/>
    </location>
</feature>
<feature type="compositionally biased region" description="Polar residues" evidence="5">
    <location>
        <begin position="398"/>
        <end position="408"/>
    </location>
</feature>
<feature type="region of interest" description="Disordered" evidence="5">
    <location>
        <begin position="32"/>
        <end position="120"/>
    </location>
</feature>
<dbReference type="EMBL" id="MU003806">
    <property type="protein sequence ID" value="KAF2719893.1"/>
    <property type="molecule type" value="Genomic_DNA"/>
</dbReference>
<feature type="transmembrane region" description="Helical" evidence="6">
    <location>
        <begin position="213"/>
        <end position="233"/>
    </location>
</feature>
<feature type="region of interest" description="Disordered" evidence="5">
    <location>
        <begin position="911"/>
        <end position="936"/>
    </location>
</feature>
<dbReference type="Pfam" id="PF13886">
    <property type="entry name" value="TM7S3_TM198"/>
    <property type="match status" value="1"/>
</dbReference>
<feature type="compositionally biased region" description="Polar residues" evidence="5">
    <location>
        <begin position="817"/>
        <end position="841"/>
    </location>
</feature>
<feature type="domain" description="TM7S3/TM198-like" evidence="8">
    <location>
        <begin position="134"/>
        <end position="337"/>
    </location>
</feature>